<evidence type="ECO:0000313" key="2">
    <source>
        <dbReference type="EMBL" id="MVX64187.1"/>
    </source>
</evidence>
<dbReference type="Pfam" id="PF00535">
    <property type="entry name" value="Glycos_transf_2"/>
    <property type="match status" value="1"/>
</dbReference>
<dbReference type="GO" id="GO:0016758">
    <property type="term" value="F:hexosyltransferase activity"/>
    <property type="evidence" value="ECO:0007669"/>
    <property type="project" value="UniProtKB-ARBA"/>
</dbReference>
<dbReference type="Proteomes" id="UP000656077">
    <property type="component" value="Unassembled WGS sequence"/>
</dbReference>
<evidence type="ECO:0000313" key="3">
    <source>
        <dbReference type="Proteomes" id="UP000656077"/>
    </source>
</evidence>
<dbReference type="RefSeq" id="WP_160359183.1">
    <property type="nucleotide sequence ID" value="NZ_WSRQ01000014.1"/>
</dbReference>
<proteinExistence type="predicted"/>
<gene>
    <name evidence="2" type="ORF">GKZ28_10845</name>
</gene>
<protein>
    <submittedName>
        <fullName evidence="2">Glycosyltransferase</fullName>
    </submittedName>
</protein>
<feature type="domain" description="Glycosyltransferase 2-like" evidence="1">
    <location>
        <begin position="6"/>
        <end position="168"/>
    </location>
</feature>
<dbReference type="EMBL" id="WSRQ01000014">
    <property type="protein sequence ID" value="MVX64187.1"/>
    <property type="molecule type" value="Genomic_DNA"/>
</dbReference>
<dbReference type="InterPro" id="IPR001173">
    <property type="entry name" value="Glyco_trans_2-like"/>
</dbReference>
<comment type="caution">
    <text evidence="2">The sequence shown here is derived from an EMBL/GenBank/DDBJ whole genome shotgun (WGS) entry which is preliminary data.</text>
</comment>
<name>A0A964RM98_9CLOT</name>
<dbReference type="Gene3D" id="3.90.550.10">
    <property type="entry name" value="Spore Coat Polysaccharide Biosynthesis Protein SpsA, Chain A"/>
    <property type="match status" value="1"/>
</dbReference>
<evidence type="ECO:0000259" key="1">
    <source>
        <dbReference type="Pfam" id="PF00535"/>
    </source>
</evidence>
<dbReference type="AlphaFoldDB" id="A0A964RM98"/>
<organism evidence="2 3">
    <name type="scientific">Clostridium chromiireducens</name>
    <dbReference type="NCBI Taxonomy" id="225345"/>
    <lineage>
        <taxon>Bacteria</taxon>
        <taxon>Bacillati</taxon>
        <taxon>Bacillota</taxon>
        <taxon>Clostridia</taxon>
        <taxon>Eubacteriales</taxon>
        <taxon>Clostridiaceae</taxon>
        <taxon>Clostridium</taxon>
    </lineage>
</organism>
<reference evidence="2" key="1">
    <citation type="submission" date="2019-12" db="EMBL/GenBank/DDBJ databases">
        <title>Microbes associate with the intestines of laboratory mice.</title>
        <authorList>
            <person name="Navarre W."/>
            <person name="Wong E."/>
        </authorList>
    </citation>
    <scope>NUCLEOTIDE SEQUENCE</scope>
    <source>
        <strain evidence="2">NM79_F5</strain>
    </source>
</reference>
<sequence>MSSLVSLMIPCYNGEKFIDSCLESILAQTYDNVEVVFINDGSKDHTENRILEYRTKILNKGYKFIYLHQENGGAASAINTGLKHISGDYIMLFDVDDILMNTAIEEKAEFLDNNKEYDMVRNNGYYVNIDNLDKVLGVFIESDSEKKNEHIFMDLILGKTNNWPSTFMVRTEVLFNHITNKSIYISQYGQNLQIMLPVSYYGKSGFIDKPLMKYVKHSKSHSAAENIQKKLELTDGYEKNRIEIINMMDIDEREKANYINKINSVYFRIRMDIAYTYRCMDLLKSQYKKLKYMGDATNGDRLRYYCRIFGVCKIKQYIKKILIK</sequence>
<dbReference type="InterPro" id="IPR029044">
    <property type="entry name" value="Nucleotide-diphossugar_trans"/>
</dbReference>
<dbReference type="PANTHER" id="PTHR22916">
    <property type="entry name" value="GLYCOSYLTRANSFERASE"/>
    <property type="match status" value="1"/>
</dbReference>
<dbReference type="PANTHER" id="PTHR22916:SF3">
    <property type="entry name" value="UDP-GLCNAC:BETAGAL BETA-1,3-N-ACETYLGLUCOSAMINYLTRANSFERASE-LIKE PROTEIN 1"/>
    <property type="match status" value="1"/>
</dbReference>
<dbReference type="CDD" id="cd00761">
    <property type="entry name" value="Glyco_tranf_GTA_type"/>
    <property type="match status" value="1"/>
</dbReference>
<dbReference type="SUPFAM" id="SSF53448">
    <property type="entry name" value="Nucleotide-diphospho-sugar transferases"/>
    <property type="match status" value="1"/>
</dbReference>
<accession>A0A964RM98</accession>